<feature type="region of interest" description="Disordered" evidence="2">
    <location>
        <begin position="311"/>
        <end position="334"/>
    </location>
</feature>
<name>A0AAE0G401_9CHLO</name>
<dbReference type="GO" id="GO:0030031">
    <property type="term" value="P:cell projection assembly"/>
    <property type="evidence" value="ECO:0007669"/>
    <property type="project" value="TreeGrafter"/>
</dbReference>
<dbReference type="PANTHER" id="PTHR12093:SF10">
    <property type="entry name" value="MEMBRANE-ASSOCIATED PROTEIN HEM"/>
    <property type="match status" value="1"/>
</dbReference>
<dbReference type="AlphaFoldDB" id="A0AAE0G401"/>
<proteinExistence type="inferred from homology"/>
<dbReference type="Pfam" id="PF09735">
    <property type="entry name" value="Nckap1"/>
    <property type="match status" value="1"/>
</dbReference>
<evidence type="ECO:0000313" key="3">
    <source>
        <dbReference type="EMBL" id="KAK3271032.1"/>
    </source>
</evidence>
<gene>
    <name evidence="3" type="ORF">CYMTET_20595</name>
</gene>
<dbReference type="GO" id="GO:0030866">
    <property type="term" value="P:cortical actin cytoskeleton organization"/>
    <property type="evidence" value="ECO:0007669"/>
    <property type="project" value="TreeGrafter"/>
</dbReference>
<reference evidence="3 4" key="1">
    <citation type="journal article" date="2015" name="Genome Biol. Evol.">
        <title>Comparative Genomics of a Bacterivorous Green Alga Reveals Evolutionary Causalities and Consequences of Phago-Mixotrophic Mode of Nutrition.</title>
        <authorList>
            <person name="Burns J.A."/>
            <person name="Paasch A."/>
            <person name="Narechania A."/>
            <person name="Kim E."/>
        </authorList>
    </citation>
    <scope>NUCLEOTIDE SEQUENCE [LARGE SCALE GENOMIC DNA]</scope>
    <source>
        <strain evidence="3 4">PLY_AMNH</strain>
    </source>
</reference>
<keyword evidence="4" id="KW-1185">Reference proteome</keyword>
<dbReference type="Proteomes" id="UP001190700">
    <property type="component" value="Unassembled WGS sequence"/>
</dbReference>
<evidence type="ECO:0000256" key="1">
    <source>
        <dbReference type="ARBA" id="ARBA00037947"/>
    </source>
</evidence>
<dbReference type="EMBL" id="LGRX02010061">
    <property type="protein sequence ID" value="KAK3271032.1"/>
    <property type="molecule type" value="Genomic_DNA"/>
</dbReference>
<dbReference type="GO" id="GO:0000902">
    <property type="term" value="P:cell morphogenesis"/>
    <property type="evidence" value="ECO:0007669"/>
    <property type="project" value="TreeGrafter"/>
</dbReference>
<dbReference type="GO" id="GO:0031209">
    <property type="term" value="C:SCAR complex"/>
    <property type="evidence" value="ECO:0007669"/>
    <property type="project" value="TreeGrafter"/>
</dbReference>
<evidence type="ECO:0000256" key="2">
    <source>
        <dbReference type="SAM" id="MobiDB-lite"/>
    </source>
</evidence>
<protein>
    <submittedName>
        <fullName evidence="3">Uncharacterized protein</fullName>
    </submittedName>
</protein>
<feature type="region of interest" description="Disordered" evidence="2">
    <location>
        <begin position="1212"/>
        <end position="1233"/>
    </location>
</feature>
<evidence type="ECO:0000313" key="4">
    <source>
        <dbReference type="Proteomes" id="UP001190700"/>
    </source>
</evidence>
<accession>A0AAE0G401</accession>
<feature type="compositionally biased region" description="Basic and acidic residues" evidence="2">
    <location>
        <begin position="311"/>
        <end position="321"/>
    </location>
</feature>
<comment type="similarity">
    <text evidence="1">Belongs to the HEM-1/HEM-2 family.</text>
</comment>
<comment type="caution">
    <text evidence="3">The sequence shown here is derived from an EMBL/GenBank/DDBJ whole genome shotgun (WGS) entry which is preliminary data.</text>
</comment>
<dbReference type="GO" id="GO:0016477">
    <property type="term" value="P:cell migration"/>
    <property type="evidence" value="ECO:0007669"/>
    <property type="project" value="TreeGrafter"/>
</dbReference>
<organism evidence="3 4">
    <name type="scientific">Cymbomonas tetramitiformis</name>
    <dbReference type="NCBI Taxonomy" id="36881"/>
    <lineage>
        <taxon>Eukaryota</taxon>
        <taxon>Viridiplantae</taxon>
        <taxon>Chlorophyta</taxon>
        <taxon>Pyramimonadophyceae</taxon>
        <taxon>Pyramimonadales</taxon>
        <taxon>Pyramimonadaceae</taxon>
        <taxon>Cymbomonas</taxon>
    </lineage>
</organism>
<sequence length="1233" mass="137581">MSAPNVSVEVLSNLYHTADNLLTKLHKFHTEFLKDDKGQPTISDKLAEKLLDIFPASPKTVEWRKVDQAGATKLDAFISPGTLQALLPWYDVLEDIATYYKSATTALQTLSRGGISLVMNLNSDVTQLVMGVFMRTLKVMILWNKSPHTLLLQMIQWVSESLTEGKPASWKFIVSFSQYYSDVIPKLQEDYKGFDELLGTVLEEVACPCLKVLSVVDFWRDEEFMSPFFRPSSELPPQATWENLAMLEDYTNWVLLGALICPFELKRKVVKEVTVILLQENFLLSLKHDVCLDLHAEYTLHVQTRSADILKRGQEEAEHSRQPQISFAGPRKTSASVSHYSTNLSRSFVDDAKSSAAGNAATLHQEKAFNLSMDMQRCILFLTEEPGSLQEKMPLMLAIMTLAKQEVLWYFLHVGDIETVPVEEGIAELIGKLVQLVGAVEAYLPYIRRQTQAALQLQARALRSWLTERSTNLIRHDDPDIDPESLNQVSEVVEELEAMLLTFLLNPTNEQSSWRPPHSPHILRSRWMMVIFHLSKRTTSGSLAALQQACIDEGMDIVSVLNSISRMSSLMDRPQVLLREASSLGWVLHFIPKLRGVVNVTLGAAPGICGHSLAVVRVLSLAARDQARLAQQYTGVEYKQGDFLREVELALRGVSERIIELVEQLQGVRGFGRLDMQVEPNQAVARMKGNGGILQVTRRGRTKNVHGVDQTLPGQESKFRNRNQIKDHEEAAAQLVALCAALRDLGAEMEVVPGVLVSPLAPLRNRLREGLTDFVWNKANVPRPTGSTSTSSSSDNILSLTRPSLMEAMFSRWFTVMLIVEEHAGLDAQGLIREVLMDEASTSEEYGGGRGVEAVAQFYIKAVVRDQDGMPLCYSPLQGCFLPTTNQRIALYTCRPELDALLRIFGPQVVETIMLQAVPLLVEGMQYLANMLSEHAETLRRMLGCVAAGDHAGCLAMSGRLTCADTAIIVASQMGRLTALIQLIVASAARVQGVHADALHRFAAMLHQHFARPTMTPEEKKVGRNVRQLQVVVDRCWGGNPEGHMLMVVEEVIYSCFQQVVKDAERIWSLFPVLLGAMLASSQWDKAVYHPETHAFDRNMHCIVEGLMPLLHSILVDEVQHQPKLKHSNMPNPKCGRRFIDDDQSHTMMDIFISVAAALMPSEPRLMKGRAVILERMVTWKGSVRLNRKLLQTHLPFVYGPLLPVPGSASTAALPTPKKNPLQINSPLLVPNK</sequence>
<dbReference type="PANTHER" id="PTHR12093">
    <property type="entry name" value="NCK-ASSOCIATED PROTEIN 1"/>
    <property type="match status" value="1"/>
</dbReference>
<dbReference type="InterPro" id="IPR019137">
    <property type="entry name" value="Nck-associated_protein-1"/>
</dbReference>